<dbReference type="GO" id="GO:0005525">
    <property type="term" value="F:GTP binding"/>
    <property type="evidence" value="ECO:0007669"/>
    <property type="project" value="InterPro"/>
</dbReference>
<comment type="caution">
    <text evidence="3">The sequence shown here is derived from an EMBL/GenBank/DDBJ whole genome shotgun (WGS) entry which is preliminary data.</text>
</comment>
<organism evidence="3 4">
    <name type="scientific">Pleionea mediterranea</name>
    <dbReference type="NCBI Taxonomy" id="523701"/>
    <lineage>
        <taxon>Bacteria</taxon>
        <taxon>Pseudomonadati</taxon>
        <taxon>Pseudomonadota</taxon>
        <taxon>Gammaproteobacteria</taxon>
        <taxon>Oceanospirillales</taxon>
        <taxon>Pleioneaceae</taxon>
        <taxon>Pleionea</taxon>
    </lineage>
</organism>
<dbReference type="Pfam" id="PF18709">
    <property type="entry name" value="DLP_helical"/>
    <property type="match status" value="1"/>
</dbReference>
<dbReference type="AlphaFoldDB" id="A0A316FA52"/>
<feature type="domain" description="G" evidence="1">
    <location>
        <begin position="57"/>
        <end position="158"/>
    </location>
</feature>
<dbReference type="InterPro" id="IPR040576">
    <property type="entry name" value="DLP_helical"/>
</dbReference>
<keyword evidence="4" id="KW-1185">Reference proteome</keyword>
<evidence type="ECO:0000259" key="2">
    <source>
        <dbReference type="Pfam" id="PF18709"/>
    </source>
</evidence>
<accession>A0A316FA52</accession>
<proteinExistence type="predicted"/>
<dbReference type="InterPro" id="IPR027417">
    <property type="entry name" value="P-loop_NTPase"/>
</dbReference>
<dbReference type="RefSeq" id="WP_109765128.1">
    <property type="nucleotide sequence ID" value="NZ_QGGU01000019.1"/>
</dbReference>
<name>A0A316FA52_9GAMM</name>
<protein>
    <submittedName>
        <fullName evidence="3">50S ribosome-binding GTPase</fullName>
    </submittedName>
</protein>
<dbReference type="Proteomes" id="UP000245790">
    <property type="component" value="Unassembled WGS sequence"/>
</dbReference>
<feature type="domain" description="Dynamin-like helical" evidence="2">
    <location>
        <begin position="215"/>
        <end position="547"/>
    </location>
</feature>
<dbReference type="EMBL" id="QGGU01000019">
    <property type="protein sequence ID" value="PWK42169.1"/>
    <property type="molecule type" value="Genomic_DNA"/>
</dbReference>
<dbReference type="InterPro" id="IPR049678">
    <property type="entry name" value="LeoA-like"/>
</dbReference>
<gene>
    <name evidence="3" type="ORF">C8D97_1192</name>
</gene>
<evidence type="ECO:0000259" key="1">
    <source>
        <dbReference type="Pfam" id="PF01926"/>
    </source>
</evidence>
<reference evidence="3 4" key="1">
    <citation type="submission" date="2018-05" db="EMBL/GenBank/DDBJ databases">
        <title>Genomic Encyclopedia of Type Strains, Phase IV (KMG-IV): sequencing the most valuable type-strain genomes for metagenomic binning, comparative biology and taxonomic classification.</title>
        <authorList>
            <person name="Goeker M."/>
        </authorList>
    </citation>
    <scope>NUCLEOTIDE SEQUENCE [LARGE SCALE GENOMIC DNA]</scope>
    <source>
        <strain evidence="3 4">DSM 25350</strain>
    </source>
</reference>
<dbReference type="OrthoDB" id="6402537at2"/>
<dbReference type="InterPro" id="IPR006073">
    <property type="entry name" value="GTP-bd"/>
</dbReference>
<sequence length="567" mass="64381">MKDTLNTFKDQQSDSLELLNRLSKFLTQGENAGVPIEQELRSKLQSAIQSVSGERLKVALIGGFSEGKTSIAAAWMEQLDKSSMKISHSESSNQVKVYEVREDFVLIDTPGLFGFKEKYNAENQAIEKYKDITRKYVSEAHLVLYVMNPTNPIKESHEDDLAWLFRTLGLLPRTVFVLSRFDEVADVEDEDDYRDNLKVKYDNVVGRLRAAIELEDEEARKLSVVAVAANPFDLGVDHWLQNPDEFKELSHIAELQAETAQKIHNSGGAAVLAEEMRASVIRDVLSKQLPIAIENDQKISREVTKLDELNNHLKLQLATTERDIEDARVGLREFVARYFSDLILKAKGCSLETFGDFFEREIGSEGIVIATRLQNEFSRQVQPITLEVEKMQIGFDNEVSHFNTTIKSMGKQGVNHVLNGKFINKDSVLAARDGVVNVAKSVGFDLAKYLKFKPWGATKFAKGANGALAAVGLAFELWDSWEEHKRQAEFQNAIAKMVSNFEKQREELLTLINSEQFKEMFFGNYIELRQKVAEVEQMLNQSRESQQTFQAWKSEAEAIKVDFKRME</sequence>
<dbReference type="Pfam" id="PF01926">
    <property type="entry name" value="MMR_HSR1"/>
    <property type="match status" value="1"/>
</dbReference>
<dbReference type="Gene3D" id="3.40.50.300">
    <property type="entry name" value="P-loop containing nucleotide triphosphate hydrolases"/>
    <property type="match status" value="1"/>
</dbReference>
<evidence type="ECO:0000313" key="4">
    <source>
        <dbReference type="Proteomes" id="UP000245790"/>
    </source>
</evidence>
<evidence type="ECO:0000313" key="3">
    <source>
        <dbReference type="EMBL" id="PWK42169.1"/>
    </source>
</evidence>
<dbReference type="SUPFAM" id="SSF52540">
    <property type="entry name" value="P-loop containing nucleoside triphosphate hydrolases"/>
    <property type="match status" value="1"/>
</dbReference>
<dbReference type="NCBIfam" id="NF041922">
    <property type="entry name" value="DLP_LeoA_gen"/>
    <property type="match status" value="1"/>
</dbReference>